<dbReference type="EMBL" id="JABSTQ010011000">
    <property type="protein sequence ID" value="KAG0415984.1"/>
    <property type="molecule type" value="Genomic_DNA"/>
</dbReference>
<evidence type="ECO:0000313" key="2">
    <source>
        <dbReference type="Proteomes" id="UP000805193"/>
    </source>
</evidence>
<organism evidence="1 2">
    <name type="scientific">Ixodes persulcatus</name>
    <name type="common">Taiga tick</name>
    <dbReference type="NCBI Taxonomy" id="34615"/>
    <lineage>
        <taxon>Eukaryota</taxon>
        <taxon>Metazoa</taxon>
        <taxon>Ecdysozoa</taxon>
        <taxon>Arthropoda</taxon>
        <taxon>Chelicerata</taxon>
        <taxon>Arachnida</taxon>
        <taxon>Acari</taxon>
        <taxon>Parasitiformes</taxon>
        <taxon>Ixodida</taxon>
        <taxon>Ixodoidea</taxon>
        <taxon>Ixodidae</taxon>
        <taxon>Ixodinae</taxon>
        <taxon>Ixodes</taxon>
    </lineage>
</organism>
<accession>A0AC60PA55</accession>
<proteinExistence type="predicted"/>
<name>A0AC60PA55_IXOPE</name>
<sequence length="479" mass="53815">GPQRGGQAPVPGLRDVPQEQSFDRAMLKRGQQQQQGPPEAFPALRHPQRPPQRVSQATPAQHTPARCAGGAAQVAPPAHRPAQPPPQAAGGDRFDMQMFLEFLLVVPRKQTPFPQWPGEGTLGRPISVVIQALDISMRHGPCMQWTRVRRSIFMSPSPRDQNSTGGGQEWKPMLNVDRSATSFYEEQTLLEFMVKVFSDWRTKFSLETTSSLNGSQINTLNEELKLLKVEAMHLPYPCKYRVIRITGESAANLHFFLEDNAKISVAEYFCRRYPRFAHYPQLPCIMVGSATRPVYIPLEACKIPKGQPYRRKLAPDMTKEMIKMTAQPPALRFTKIKAAVQDLKGRVLKAPSIVMKGDQKLHSREGSWDLRDVQFHQAASVESWVLLGMNTPRLRRDELDNFIRLFQQTVGKLGMSVSNPLDIRMKDVGRISTSQILGDIKKDCPSVQLVIVVLGRDSSYADIKRTAETSLGIRTQCTL</sequence>
<gene>
    <name evidence="1" type="ORF">HPB47_006837</name>
</gene>
<feature type="non-terminal residue" evidence="1">
    <location>
        <position position="1"/>
    </location>
</feature>
<reference evidence="1 2" key="1">
    <citation type="journal article" date="2020" name="Cell">
        <title>Large-Scale Comparative Analyses of Tick Genomes Elucidate Their Genetic Diversity and Vector Capacities.</title>
        <authorList>
            <consortium name="Tick Genome and Microbiome Consortium (TIGMIC)"/>
            <person name="Jia N."/>
            <person name="Wang J."/>
            <person name="Shi W."/>
            <person name="Du L."/>
            <person name="Sun Y."/>
            <person name="Zhan W."/>
            <person name="Jiang J.F."/>
            <person name="Wang Q."/>
            <person name="Zhang B."/>
            <person name="Ji P."/>
            <person name="Bell-Sakyi L."/>
            <person name="Cui X.M."/>
            <person name="Yuan T.T."/>
            <person name="Jiang B.G."/>
            <person name="Yang W.F."/>
            <person name="Lam T.T."/>
            <person name="Chang Q.C."/>
            <person name="Ding S.J."/>
            <person name="Wang X.J."/>
            <person name="Zhu J.G."/>
            <person name="Ruan X.D."/>
            <person name="Zhao L."/>
            <person name="Wei J.T."/>
            <person name="Ye R.Z."/>
            <person name="Que T.C."/>
            <person name="Du C.H."/>
            <person name="Zhou Y.H."/>
            <person name="Cheng J.X."/>
            <person name="Dai P.F."/>
            <person name="Guo W.B."/>
            <person name="Han X.H."/>
            <person name="Huang E.J."/>
            <person name="Li L.F."/>
            <person name="Wei W."/>
            <person name="Gao Y.C."/>
            <person name="Liu J.Z."/>
            <person name="Shao H.Z."/>
            <person name="Wang X."/>
            <person name="Wang C.C."/>
            <person name="Yang T.C."/>
            <person name="Huo Q.B."/>
            <person name="Li W."/>
            <person name="Chen H.Y."/>
            <person name="Chen S.E."/>
            <person name="Zhou L.G."/>
            <person name="Ni X.B."/>
            <person name="Tian J.H."/>
            <person name="Sheng Y."/>
            <person name="Liu T."/>
            <person name="Pan Y.S."/>
            <person name="Xia L.Y."/>
            <person name="Li J."/>
            <person name="Zhao F."/>
            <person name="Cao W.C."/>
        </authorList>
    </citation>
    <scope>NUCLEOTIDE SEQUENCE [LARGE SCALE GENOMIC DNA]</scope>
    <source>
        <strain evidence="1">Iper-2018</strain>
    </source>
</reference>
<protein>
    <submittedName>
        <fullName evidence="1">Uncharacterized protein</fullName>
    </submittedName>
</protein>
<comment type="caution">
    <text evidence="1">The sequence shown here is derived from an EMBL/GenBank/DDBJ whole genome shotgun (WGS) entry which is preliminary data.</text>
</comment>
<evidence type="ECO:0000313" key="1">
    <source>
        <dbReference type="EMBL" id="KAG0415984.1"/>
    </source>
</evidence>
<keyword evidence="2" id="KW-1185">Reference proteome</keyword>
<dbReference type="Proteomes" id="UP000805193">
    <property type="component" value="Unassembled WGS sequence"/>
</dbReference>